<dbReference type="Gene3D" id="1.20.1250.20">
    <property type="entry name" value="MFS general substrate transporter like domains"/>
    <property type="match status" value="1"/>
</dbReference>
<feature type="transmembrane region" description="Helical" evidence="4">
    <location>
        <begin position="244"/>
        <end position="267"/>
    </location>
</feature>
<dbReference type="PROSITE" id="PS50850">
    <property type="entry name" value="MFS"/>
    <property type="match status" value="1"/>
</dbReference>
<evidence type="ECO:0000256" key="1">
    <source>
        <dbReference type="ARBA" id="ARBA00022692"/>
    </source>
</evidence>
<feature type="transmembrane region" description="Helical" evidence="4">
    <location>
        <begin position="43"/>
        <end position="61"/>
    </location>
</feature>
<reference evidence="6 7" key="2">
    <citation type="submission" date="2018-03" db="EMBL/GenBank/DDBJ databases">
        <title>Draft genome of Pseudomonas putida strain KT-27.</title>
        <authorList>
            <person name="Yoshizawa S."/>
            <person name="Khan N.H."/>
            <person name="Nishimura M."/>
            <person name="Chiura H.X."/>
            <person name="Ogura Y."/>
            <person name="Hayashi T."/>
            <person name="Kogure K."/>
        </authorList>
    </citation>
    <scope>NUCLEOTIDE SEQUENCE [LARGE SCALE GENOMIC DNA]</scope>
    <source>
        <strain evidence="6 7">KT-27</strain>
    </source>
</reference>
<dbReference type="InterPro" id="IPR052714">
    <property type="entry name" value="MFS_Exporter"/>
</dbReference>
<feature type="transmembrane region" description="Helical" evidence="4">
    <location>
        <begin position="299"/>
        <end position="321"/>
    </location>
</feature>
<feature type="transmembrane region" description="Helical" evidence="4">
    <location>
        <begin position="212"/>
        <end position="232"/>
    </location>
</feature>
<dbReference type="InterPro" id="IPR011701">
    <property type="entry name" value="MFS"/>
</dbReference>
<dbReference type="InterPro" id="IPR020846">
    <property type="entry name" value="MFS_dom"/>
</dbReference>
<comment type="caution">
    <text evidence="6">The sequence shown here is derived from an EMBL/GenBank/DDBJ whole genome shotgun (WGS) entry which is preliminary data.</text>
</comment>
<evidence type="ECO:0000256" key="2">
    <source>
        <dbReference type="ARBA" id="ARBA00022989"/>
    </source>
</evidence>
<accession>A0A2S3WGD0</accession>
<dbReference type="PANTHER" id="PTHR23531:SF1">
    <property type="entry name" value="QUINOLENE RESISTANCE PROTEIN NORA"/>
    <property type="match status" value="1"/>
</dbReference>
<reference evidence="6 7" key="1">
    <citation type="submission" date="2016-08" db="EMBL/GenBank/DDBJ databases">
        <authorList>
            <person name="Seilhamer J.J."/>
        </authorList>
    </citation>
    <scope>NUCLEOTIDE SEQUENCE [LARGE SCALE GENOMIC DNA]</scope>
    <source>
        <strain evidence="6 7">KT-27</strain>
    </source>
</reference>
<evidence type="ECO:0000259" key="5">
    <source>
        <dbReference type="PROSITE" id="PS50850"/>
    </source>
</evidence>
<feature type="domain" description="Major facilitator superfamily (MFS) profile" evidence="5">
    <location>
        <begin position="1"/>
        <end position="384"/>
    </location>
</feature>
<feature type="transmembrane region" description="Helical" evidence="4">
    <location>
        <begin position="132"/>
        <end position="151"/>
    </location>
</feature>
<feature type="transmembrane region" description="Helical" evidence="4">
    <location>
        <begin position="157"/>
        <end position="180"/>
    </location>
</feature>
<dbReference type="Pfam" id="PF07690">
    <property type="entry name" value="MFS_1"/>
    <property type="match status" value="1"/>
</dbReference>
<keyword evidence="1 4" id="KW-0812">Transmembrane</keyword>
<dbReference type="SUPFAM" id="SSF103473">
    <property type="entry name" value="MFS general substrate transporter"/>
    <property type="match status" value="1"/>
</dbReference>
<dbReference type="GO" id="GO:0022857">
    <property type="term" value="F:transmembrane transporter activity"/>
    <property type="evidence" value="ECO:0007669"/>
    <property type="project" value="InterPro"/>
</dbReference>
<protein>
    <submittedName>
        <fullName evidence="6">MFS transporter</fullName>
    </submittedName>
</protein>
<dbReference type="PANTHER" id="PTHR23531">
    <property type="entry name" value="QUINOLENE RESISTANCE PROTEIN NORA"/>
    <property type="match status" value="1"/>
</dbReference>
<organism evidence="6 7">
    <name type="scientific">Pseudomonas putida</name>
    <name type="common">Arthrobacter siderocapsulatus</name>
    <dbReference type="NCBI Taxonomy" id="303"/>
    <lineage>
        <taxon>Bacteria</taxon>
        <taxon>Pseudomonadati</taxon>
        <taxon>Pseudomonadota</taxon>
        <taxon>Gammaproteobacteria</taxon>
        <taxon>Pseudomonadales</taxon>
        <taxon>Pseudomonadaceae</taxon>
        <taxon>Pseudomonas</taxon>
    </lineage>
</organism>
<evidence type="ECO:0000256" key="4">
    <source>
        <dbReference type="SAM" id="Phobius"/>
    </source>
</evidence>
<proteinExistence type="predicted"/>
<dbReference type="Proteomes" id="UP000237194">
    <property type="component" value="Unassembled WGS sequence"/>
</dbReference>
<feature type="transmembrane region" description="Helical" evidence="4">
    <location>
        <begin position="274"/>
        <end position="293"/>
    </location>
</feature>
<name>A0A2S3WGD0_PSEPU</name>
<dbReference type="EMBL" id="MIND01000018">
    <property type="protein sequence ID" value="POF89909.1"/>
    <property type="molecule type" value="Genomic_DNA"/>
</dbReference>
<keyword evidence="3 4" id="KW-0472">Membrane</keyword>
<evidence type="ECO:0000313" key="6">
    <source>
        <dbReference type="EMBL" id="POF89909.1"/>
    </source>
</evidence>
<sequence>MNLSATPRFSAFCFACFLLSIAYGATFLLSLLVRSFGGNEHDAGQVFAVAMASTLVAVLVSGHVLQRLGAARCIALGALFLVLASLGFAMAPGLGLMLMACGALLGIGWGVFYTVGPIMVAAMVAPARRTHCFALLSGSMLAGIGSGPLAGKLAALAGLPVQATFITAALTAALGGGYFWRLGAATAIAQQRPSEPVQISLRSAAEVLRSRSALSIVMVGLGGAIFGGMGSFQTSYAASLGLDYSLFFIGFMGAAITCRLLIAGWVVKRSPLPTSLALTTLMLIAVLGFASWVHDSLSYVLAAGVLGIGYGLNYSVINGLAANEAPPQLTAQALLLFSLAYFIGVFGFPFFAGKLISQSGVSGMLFTVSVIALLVWALAAGRCLLQRLQRRAPLAE</sequence>
<gene>
    <name evidence="6" type="ORF">BGP80_18890</name>
</gene>
<feature type="transmembrane region" description="Helical" evidence="4">
    <location>
        <begin position="364"/>
        <end position="385"/>
    </location>
</feature>
<dbReference type="RefSeq" id="WP_103437902.1">
    <property type="nucleotide sequence ID" value="NZ_MIND01000018.1"/>
</dbReference>
<evidence type="ECO:0000256" key="3">
    <source>
        <dbReference type="ARBA" id="ARBA00023136"/>
    </source>
</evidence>
<feature type="transmembrane region" description="Helical" evidence="4">
    <location>
        <begin position="333"/>
        <end position="352"/>
    </location>
</feature>
<evidence type="ECO:0000313" key="7">
    <source>
        <dbReference type="Proteomes" id="UP000237194"/>
    </source>
</evidence>
<feature type="transmembrane region" description="Helical" evidence="4">
    <location>
        <begin position="97"/>
        <end position="125"/>
    </location>
</feature>
<feature type="transmembrane region" description="Helical" evidence="4">
    <location>
        <begin position="73"/>
        <end position="91"/>
    </location>
</feature>
<keyword evidence="2 4" id="KW-1133">Transmembrane helix</keyword>
<dbReference type="AlphaFoldDB" id="A0A2S3WGD0"/>
<dbReference type="InterPro" id="IPR036259">
    <property type="entry name" value="MFS_trans_sf"/>
</dbReference>